<gene>
    <name evidence="12" type="ORF">KGM_208972</name>
</gene>
<evidence type="ECO:0000256" key="2">
    <source>
        <dbReference type="ARBA" id="ARBA00004443"/>
    </source>
</evidence>
<dbReference type="Proteomes" id="UP000007151">
    <property type="component" value="Unassembled WGS sequence"/>
</dbReference>
<evidence type="ECO:0000256" key="4">
    <source>
        <dbReference type="ARBA" id="ARBA00011533"/>
    </source>
</evidence>
<name>A0A212FDW8_DANPL</name>
<keyword evidence="13" id="KW-1185">Reference proteome</keyword>
<keyword evidence="5" id="KW-0813">Transport</keyword>
<keyword evidence="6" id="KW-0679">Respiratory chain</keyword>
<evidence type="ECO:0000256" key="11">
    <source>
        <dbReference type="ARBA" id="ARBA00023136"/>
    </source>
</evidence>
<sequence length="103" mass="11686">MLARNLLSRAILLRSLKNAAANTKQITRNSGHGTWSYRVPPPMPSNKTIYLAEVLGGICWWWILYHIATEPEHVYGEWPYITPDTWTDEELGIPPDSAGPLKK</sequence>
<evidence type="ECO:0000256" key="3">
    <source>
        <dbReference type="ARBA" id="ARBA00005923"/>
    </source>
</evidence>
<comment type="function">
    <text evidence="1">Accessory subunit of the mitochondrial membrane respiratory chain NADH dehydrogenase (Complex I), that is believed not to be involved in catalysis. Complex I functions in the transfer of electrons from NADH to the respiratory chain. The immediate electron acceptor for the enzyme is believed to be ubiquinone.</text>
</comment>
<keyword evidence="11" id="KW-0472">Membrane</keyword>
<dbReference type="EMBL" id="AGBW02008996">
    <property type="protein sequence ID" value="OWR51932.1"/>
    <property type="molecule type" value="Genomic_DNA"/>
</dbReference>
<dbReference type="STRING" id="278856.A0A212FDW8"/>
<dbReference type="OrthoDB" id="6241903at2759"/>
<accession>A0A212FDW8</accession>
<evidence type="ECO:0000256" key="10">
    <source>
        <dbReference type="ARBA" id="ARBA00023128"/>
    </source>
</evidence>
<keyword evidence="7" id="KW-0999">Mitochondrion inner membrane</keyword>
<dbReference type="GO" id="GO:0005743">
    <property type="term" value="C:mitochondrial inner membrane"/>
    <property type="evidence" value="ECO:0007669"/>
    <property type="project" value="UniProtKB-SubCell"/>
</dbReference>
<proteinExistence type="inferred from homology"/>
<comment type="caution">
    <text evidence="12">The sequence shown here is derived from an EMBL/GenBank/DDBJ whole genome shotgun (WGS) entry which is preliminary data.</text>
</comment>
<dbReference type="AlphaFoldDB" id="A0A212FDW8"/>
<evidence type="ECO:0000256" key="5">
    <source>
        <dbReference type="ARBA" id="ARBA00022448"/>
    </source>
</evidence>
<dbReference type="PANTHER" id="PTHR15223:SF1">
    <property type="entry name" value="NADH DEHYDROGENASE [UBIQUINONE] 1 BETA SUBCOMPLEX SUBUNIT 2, MITOCHONDRIAL"/>
    <property type="match status" value="1"/>
</dbReference>
<dbReference type="PANTHER" id="PTHR15223">
    <property type="entry name" value="NADH-UBIQUINONE OXIDOREDUCTASE AGGG SUBUNIT"/>
    <property type="match status" value="1"/>
</dbReference>
<evidence type="ECO:0000313" key="13">
    <source>
        <dbReference type="Proteomes" id="UP000007151"/>
    </source>
</evidence>
<reference evidence="12 13" key="1">
    <citation type="journal article" date="2011" name="Cell">
        <title>The monarch butterfly genome yields insights into long-distance migration.</title>
        <authorList>
            <person name="Zhan S."/>
            <person name="Merlin C."/>
            <person name="Boore J.L."/>
            <person name="Reppert S.M."/>
        </authorList>
    </citation>
    <scope>NUCLEOTIDE SEQUENCE [LARGE SCALE GENOMIC DNA]</scope>
    <source>
        <strain evidence="12">F-2</strain>
    </source>
</reference>
<evidence type="ECO:0000256" key="7">
    <source>
        <dbReference type="ARBA" id="ARBA00022792"/>
    </source>
</evidence>
<evidence type="ECO:0000256" key="9">
    <source>
        <dbReference type="ARBA" id="ARBA00022982"/>
    </source>
</evidence>
<keyword evidence="9" id="KW-0249">Electron transport</keyword>
<protein>
    <submittedName>
        <fullName evidence="12">Mitochondrial NADH-ubiquinone oxidoreductase AGGG subunit</fullName>
    </submittedName>
</protein>
<dbReference type="eggNOG" id="ENOG502S524">
    <property type="taxonomic scope" value="Eukaryota"/>
</dbReference>
<keyword evidence="10" id="KW-0496">Mitochondrion</keyword>
<dbReference type="InterPro" id="IPR026627">
    <property type="entry name" value="NDUFB2_animal"/>
</dbReference>
<dbReference type="GO" id="GO:0032981">
    <property type="term" value="P:mitochondrial respiratory chain complex I assembly"/>
    <property type="evidence" value="ECO:0007669"/>
    <property type="project" value="TreeGrafter"/>
</dbReference>
<comment type="similarity">
    <text evidence="3">Belongs to the complex I NDUFB2 subunit family.</text>
</comment>
<dbReference type="Pfam" id="PF14813">
    <property type="entry name" value="NADH_B2"/>
    <property type="match status" value="1"/>
</dbReference>
<dbReference type="GO" id="GO:0045271">
    <property type="term" value="C:respiratory chain complex I"/>
    <property type="evidence" value="ECO:0007669"/>
    <property type="project" value="InterPro"/>
</dbReference>
<evidence type="ECO:0000256" key="8">
    <source>
        <dbReference type="ARBA" id="ARBA00022946"/>
    </source>
</evidence>
<dbReference type="FunCoup" id="A0A212FDW8">
    <property type="interactions" value="110"/>
</dbReference>
<organism evidence="12 13">
    <name type="scientific">Danaus plexippus plexippus</name>
    <dbReference type="NCBI Taxonomy" id="278856"/>
    <lineage>
        <taxon>Eukaryota</taxon>
        <taxon>Metazoa</taxon>
        <taxon>Ecdysozoa</taxon>
        <taxon>Arthropoda</taxon>
        <taxon>Hexapoda</taxon>
        <taxon>Insecta</taxon>
        <taxon>Pterygota</taxon>
        <taxon>Neoptera</taxon>
        <taxon>Endopterygota</taxon>
        <taxon>Lepidoptera</taxon>
        <taxon>Glossata</taxon>
        <taxon>Ditrysia</taxon>
        <taxon>Papilionoidea</taxon>
        <taxon>Nymphalidae</taxon>
        <taxon>Danainae</taxon>
        <taxon>Danaini</taxon>
        <taxon>Danaina</taxon>
        <taxon>Danaus</taxon>
        <taxon>Danaus</taxon>
    </lineage>
</organism>
<comment type="subunit">
    <text evidence="4">Complex I is composed of 45 different subunits.</text>
</comment>
<dbReference type="KEGG" id="dpl:KGM_208972"/>
<evidence type="ECO:0000256" key="1">
    <source>
        <dbReference type="ARBA" id="ARBA00003195"/>
    </source>
</evidence>
<evidence type="ECO:0000256" key="6">
    <source>
        <dbReference type="ARBA" id="ARBA00022660"/>
    </source>
</evidence>
<evidence type="ECO:0000313" key="12">
    <source>
        <dbReference type="EMBL" id="OWR51932.1"/>
    </source>
</evidence>
<keyword evidence="8" id="KW-0809">Transit peptide</keyword>
<comment type="subcellular location">
    <subcellularLocation>
        <location evidence="2">Mitochondrion inner membrane</location>
        <topology evidence="2">Peripheral membrane protein</topology>
        <orientation evidence="2">Matrix side</orientation>
    </subcellularLocation>
</comment>